<reference evidence="1 2" key="1">
    <citation type="submission" date="2015-01" db="EMBL/GenBank/DDBJ databases">
        <title>The Genome Sequence of Fonsecaea pedrosoi CBS 271.37.</title>
        <authorList>
            <consortium name="The Broad Institute Genomics Platform"/>
            <person name="Cuomo C."/>
            <person name="de Hoog S."/>
            <person name="Gorbushina A."/>
            <person name="Stielow B."/>
            <person name="Teixiera M."/>
            <person name="Abouelleil A."/>
            <person name="Chapman S.B."/>
            <person name="Priest M."/>
            <person name="Young S.K."/>
            <person name="Wortman J."/>
            <person name="Nusbaum C."/>
            <person name="Birren B."/>
        </authorList>
    </citation>
    <scope>NUCLEOTIDE SEQUENCE [LARGE SCALE GENOMIC DNA]</scope>
    <source>
        <strain evidence="1 2">CBS 271.37</strain>
    </source>
</reference>
<dbReference type="HOGENOM" id="CLU_1896247_0_0_1"/>
<evidence type="ECO:0000313" key="1">
    <source>
        <dbReference type="EMBL" id="KIW81390.1"/>
    </source>
</evidence>
<keyword evidence="2" id="KW-1185">Reference proteome</keyword>
<dbReference type="GeneID" id="25303905"/>
<protein>
    <submittedName>
        <fullName evidence="1">Unplaced genomic scaffold supercont1.3, whole genome shotgun sequence</fullName>
    </submittedName>
</protein>
<accession>A0A0D2GS72</accession>
<dbReference type="EMBL" id="KN846971">
    <property type="protein sequence ID" value="KIW81390.1"/>
    <property type="molecule type" value="Genomic_DNA"/>
</dbReference>
<sequence length="134" mass="14779">MLKLDFSYCVAQISPEGTTDQDFLAMAILNHLHRGCEENAFDVAKRPLDDSDAEDLNPSAIVLNKTHTTLKLLRQIFDSCLGYPKFCDDTQLSRIIVCAVVKDCTSTFELVLIVADGSNALVALDSMAIVNRLQ</sequence>
<evidence type="ECO:0000313" key="2">
    <source>
        <dbReference type="Proteomes" id="UP000053029"/>
    </source>
</evidence>
<proteinExistence type="predicted"/>
<dbReference type="RefSeq" id="XP_013285198.1">
    <property type="nucleotide sequence ID" value="XM_013429744.1"/>
</dbReference>
<dbReference type="Proteomes" id="UP000053029">
    <property type="component" value="Unassembled WGS sequence"/>
</dbReference>
<name>A0A0D2GS72_9EURO</name>
<gene>
    <name evidence="1" type="ORF">Z517_04415</name>
</gene>
<organism evidence="1 2">
    <name type="scientific">Fonsecaea pedrosoi CBS 271.37</name>
    <dbReference type="NCBI Taxonomy" id="1442368"/>
    <lineage>
        <taxon>Eukaryota</taxon>
        <taxon>Fungi</taxon>
        <taxon>Dikarya</taxon>
        <taxon>Ascomycota</taxon>
        <taxon>Pezizomycotina</taxon>
        <taxon>Eurotiomycetes</taxon>
        <taxon>Chaetothyriomycetidae</taxon>
        <taxon>Chaetothyriales</taxon>
        <taxon>Herpotrichiellaceae</taxon>
        <taxon>Fonsecaea</taxon>
    </lineage>
</organism>
<dbReference type="VEuPathDB" id="FungiDB:Z517_04415"/>
<dbReference type="AlphaFoldDB" id="A0A0D2GS72"/>